<organism evidence="2 3">
    <name type="scientific">Stylosanthes scabra</name>
    <dbReference type="NCBI Taxonomy" id="79078"/>
    <lineage>
        <taxon>Eukaryota</taxon>
        <taxon>Viridiplantae</taxon>
        <taxon>Streptophyta</taxon>
        <taxon>Embryophyta</taxon>
        <taxon>Tracheophyta</taxon>
        <taxon>Spermatophyta</taxon>
        <taxon>Magnoliopsida</taxon>
        <taxon>eudicotyledons</taxon>
        <taxon>Gunneridae</taxon>
        <taxon>Pentapetalae</taxon>
        <taxon>rosids</taxon>
        <taxon>fabids</taxon>
        <taxon>Fabales</taxon>
        <taxon>Fabaceae</taxon>
        <taxon>Papilionoideae</taxon>
        <taxon>50 kb inversion clade</taxon>
        <taxon>dalbergioids sensu lato</taxon>
        <taxon>Dalbergieae</taxon>
        <taxon>Pterocarpus clade</taxon>
        <taxon>Stylosanthes</taxon>
    </lineage>
</organism>
<proteinExistence type="predicted"/>
<gene>
    <name evidence="2" type="ORF">PIB30_088320</name>
</gene>
<feature type="compositionally biased region" description="Low complexity" evidence="1">
    <location>
        <begin position="7"/>
        <end position="25"/>
    </location>
</feature>
<name>A0ABU6XSS1_9FABA</name>
<evidence type="ECO:0000256" key="1">
    <source>
        <dbReference type="SAM" id="MobiDB-lite"/>
    </source>
</evidence>
<keyword evidence="3" id="KW-1185">Reference proteome</keyword>
<feature type="region of interest" description="Disordered" evidence="1">
    <location>
        <begin position="1"/>
        <end position="35"/>
    </location>
</feature>
<feature type="non-terminal residue" evidence="2">
    <location>
        <position position="1"/>
    </location>
</feature>
<sequence length="113" mass="12202">ASSTDTEIIIAATSPSEATSTSPPEDSLQPQAQRNGYSLQSWYPPLVTITSSSLRFSIPSVASSSGYASPRVHSPSHVPLTKSARVVVGWKTRDPDRRILLPKDLLDQSEIPQ</sequence>
<reference evidence="2 3" key="1">
    <citation type="journal article" date="2023" name="Plants (Basel)">
        <title>Bridging the Gap: Combining Genomics and Transcriptomics Approaches to Understand Stylosanthes scabra, an Orphan Legume from the Brazilian Caatinga.</title>
        <authorList>
            <person name="Ferreira-Neto J.R.C."/>
            <person name="da Silva M.D."/>
            <person name="Binneck E."/>
            <person name="de Melo N.F."/>
            <person name="da Silva R.H."/>
            <person name="de Melo A.L.T.M."/>
            <person name="Pandolfi V."/>
            <person name="Bustamante F.O."/>
            <person name="Brasileiro-Vidal A.C."/>
            <person name="Benko-Iseppon A.M."/>
        </authorList>
    </citation>
    <scope>NUCLEOTIDE SEQUENCE [LARGE SCALE GENOMIC DNA]</scope>
    <source>
        <tissue evidence="2">Leaves</tissue>
    </source>
</reference>
<protein>
    <submittedName>
        <fullName evidence="2">Uncharacterized protein</fullName>
    </submittedName>
</protein>
<dbReference type="Proteomes" id="UP001341840">
    <property type="component" value="Unassembled WGS sequence"/>
</dbReference>
<comment type="caution">
    <text evidence="2">The sequence shown here is derived from an EMBL/GenBank/DDBJ whole genome shotgun (WGS) entry which is preliminary data.</text>
</comment>
<evidence type="ECO:0000313" key="2">
    <source>
        <dbReference type="EMBL" id="MED6200752.1"/>
    </source>
</evidence>
<accession>A0ABU6XSS1</accession>
<dbReference type="EMBL" id="JASCZI010213045">
    <property type="protein sequence ID" value="MED6200752.1"/>
    <property type="molecule type" value="Genomic_DNA"/>
</dbReference>
<evidence type="ECO:0000313" key="3">
    <source>
        <dbReference type="Proteomes" id="UP001341840"/>
    </source>
</evidence>